<dbReference type="GO" id="GO:0016787">
    <property type="term" value="F:hydrolase activity"/>
    <property type="evidence" value="ECO:0007669"/>
    <property type="project" value="UniProtKB-ARBA"/>
</dbReference>
<evidence type="ECO:0000259" key="1">
    <source>
        <dbReference type="Pfam" id="PF07687"/>
    </source>
</evidence>
<proteinExistence type="predicted"/>
<accession>A0AAW7YWT7</accession>
<dbReference type="Pfam" id="PF07687">
    <property type="entry name" value="M20_dimer"/>
    <property type="match status" value="1"/>
</dbReference>
<evidence type="ECO:0000313" key="3">
    <source>
        <dbReference type="Proteomes" id="UP001170310"/>
    </source>
</evidence>
<keyword evidence="3" id="KW-1185">Reference proteome</keyword>
<protein>
    <submittedName>
        <fullName evidence="2">Peptidase dimerization domain-containing protein</fullName>
    </submittedName>
</protein>
<dbReference type="SUPFAM" id="SSF55031">
    <property type="entry name" value="Bacterial exopeptidase dimerisation domain"/>
    <property type="match status" value="1"/>
</dbReference>
<name>A0AAW7YWT7_9STAP</name>
<feature type="non-terminal residue" evidence="2">
    <location>
        <position position="75"/>
    </location>
</feature>
<dbReference type="AlphaFoldDB" id="A0AAW7YWT7"/>
<dbReference type="Proteomes" id="UP001170310">
    <property type="component" value="Unassembled WGS sequence"/>
</dbReference>
<reference evidence="2" key="1">
    <citation type="submission" date="2023-07" db="EMBL/GenBank/DDBJ databases">
        <title>Genome content predicts the carbon catabolic preferences of heterotrophic bacteria.</title>
        <authorList>
            <person name="Gralka M."/>
        </authorList>
    </citation>
    <scope>NUCLEOTIDE SEQUENCE</scope>
    <source>
        <strain evidence="2">E2R20</strain>
    </source>
</reference>
<feature type="domain" description="Peptidase M20 dimerisation" evidence="1">
    <location>
        <begin position="1"/>
        <end position="74"/>
    </location>
</feature>
<evidence type="ECO:0000313" key="2">
    <source>
        <dbReference type="EMBL" id="MDO6575748.1"/>
    </source>
</evidence>
<dbReference type="InterPro" id="IPR011650">
    <property type="entry name" value="Peptidase_M20_dimer"/>
</dbReference>
<organism evidence="2 3">
    <name type="scientific">Staphylococcus pasteuri_A</name>
    <dbReference type="NCBI Taxonomy" id="3062664"/>
    <lineage>
        <taxon>Bacteria</taxon>
        <taxon>Bacillati</taxon>
        <taxon>Bacillota</taxon>
        <taxon>Bacilli</taxon>
        <taxon>Bacillales</taxon>
        <taxon>Staphylococcaceae</taxon>
        <taxon>Staphylococcus</taxon>
    </lineage>
</organism>
<sequence length="75" mass="8288">ARNPIHDAAPALAELAAMHWDNGNQFFPPTSFQIANIHSGTGASNVIPGELDVQFNFRYSTELTDQDIVKRVHNI</sequence>
<feature type="non-terminal residue" evidence="2">
    <location>
        <position position="1"/>
    </location>
</feature>
<dbReference type="EMBL" id="JAUOQO010001169">
    <property type="protein sequence ID" value="MDO6575748.1"/>
    <property type="molecule type" value="Genomic_DNA"/>
</dbReference>
<dbReference type="RefSeq" id="WP_303522952.1">
    <property type="nucleotide sequence ID" value="NZ_JAUOQO010001169.1"/>
</dbReference>
<comment type="caution">
    <text evidence="2">The sequence shown here is derived from an EMBL/GenBank/DDBJ whole genome shotgun (WGS) entry which is preliminary data.</text>
</comment>
<gene>
    <name evidence="2" type="ORF">Q4528_16710</name>
</gene>
<dbReference type="InterPro" id="IPR036264">
    <property type="entry name" value="Bact_exopeptidase_dim_dom"/>
</dbReference>
<dbReference type="Gene3D" id="3.30.70.360">
    <property type="match status" value="1"/>
</dbReference>